<evidence type="ECO:0000256" key="1">
    <source>
        <dbReference type="SAM" id="MobiDB-lite"/>
    </source>
</evidence>
<dbReference type="PROSITE" id="PS51257">
    <property type="entry name" value="PROKAR_LIPOPROTEIN"/>
    <property type="match status" value="1"/>
</dbReference>
<proteinExistence type="predicted"/>
<dbReference type="Proteomes" id="UP001595846">
    <property type="component" value="Unassembled WGS sequence"/>
</dbReference>
<sequence>MRRRYGTQRRIGRRTALASVAGGLAALAGCTTDSDSPQDPGDDPGGNETFDSVGWDGPTLVATLASDVAATHVDLVDSDGETLRRKHPRDTSEVSYTLLGEAEDGYELGEYRLVASDGDSTIGETDVSLEPELRITAVKWAKEYPEMEWDKESDDWEDRAALEIENVGISPSYLEQVRWEDAPLSKVMHPAETEFYHRVLLPAGETTTVYGAAVYATEGRFGESLDCGELDTDDHTVTAIVQAGANPQYTQTIEYGGTETSCELSIVDGGPVEPTDGGE</sequence>
<dbReference type="EMBL" id="JBHSAQ010000009">
    <property type="protein sequence ID" value="MFC3958925.1"/>
    <property type="molecule type" value="Genomic_DNA"/>
</dbReference>
<comment type="caution">
    <text evidence="2">The sequence shown here is derived from an EMBL/GenBank/DDBJ whole genome shotgun (WGS) entry which is preliminary data.</text>
</comment>
<keyword evidence="3" id="KW-1185">Reference proteome</keyword>
<protein>
    <recommendedName>
        <fullName evidence="4">Lipoprotein</fullName>
    </recommendedName>
</protein>
<dbReference type="GeneID" id="73901863"/>
<feature type="region of interest" description="Disordered" evidence="1">
    <location>
        <begin position="29"/>
        <end position="54"/>
    </location>
</feature>
<organism evidence="2 3">
    <name type="scientific">Halovivax cerinus</name>
    <dbReference type="NCBI Taxonomy" id="1487865"/>
    <lineage>
        <taxon>Archaea</taxon>
        <taxon>Methanobacteriati</taxon>
        <taxon>Methanobacteriota</taxon>
        <taxon>Stenosarchaea group</taxon>
        <taxon>Halobacteria</taxon>
        <taxon>Halobacteriales</taxon>
        <taxon>Natrialbaceae</taxon>
        <taxon>Halovivax</taxon>
    </lineage>
</organism>
<reference evidence="2 3" key="1">
    <citation type="journal article" date="2019" name="Int. J. Syst. Evol. Microbiol.">
        <title>The Global Catalogue of Microorganisms (GCM) 10K type strain sequencing project: providing services to taxonomists for standard genome sequencing and annotation.</title>
        <authorList>
            <consortium name="The Broad Institute Genomics Platform"/>
            <consortium name="The Broad Institute Genome Sequencing Center for Infectious Disease"/>
            <person name="Wu L."/>
            <person name="Ma J."/>
        </authorList>
    </citation>
    <scope>NUCLEOTIDE SEQUENCE [LARGE SCALE GENOMIC DNA]</scope>
    <source>
        <strain evidence="2 3">IBRC-M 10256</strain>
    </source>
</reference>
<accession>A0ABD5NQE2</accession>
<evidence type="ECO:0000313" key="2">
    <source>
        <dbReference type="EMBL" id="MFC3958925.1"/>
    </source>
</evidence>
<feature type="compositionally biased region" description="Low complexity" evidence="1">
    <location>
        <begin position="29"/>
        <end position="39"/>
    </location>
</feature>
<gene>
    <name evidence="2" type="ORF">ACFOUR_11185</name>
</gene>
<dbReference type="RefSeq" id="WP_256532758.1">
    <property type="nucleotide sequence ID" value="NZ_CP101824.1"/>
</dbReference>
<dbReference type="AlphaFoldDB" id="A0ABD5NQE2"/>
<name>A0ABD5NQE2_9EURY</name>
<evidence type="ECO:0008006" key="4">
    <source>
        <dbReference type="Google" id="ProtNLM"/>
    </source>
</evidence>
<evidence type="ECO:0000313" key="3">
    <source>
        <dbReference type="Proteomes" id="UP001595846"/>
    </source>
</evidence>